<protein>
    <submittedName>
        <fullName evidence="2">Putative methyl-accepting chemotaxis sensory transducer</fullName>
    </submittedName>
</protein>
<dbReference type="RefSeq" id="WP_007059159.1">
    <property type="nucleotide sequence ID" value="NZ_ACVI01000003.1"/>
</dbReference>
<evidence type="ECO:0000256" key="1">
    <source>
        <dbReference type="SAM" id="Coils"/>
    </source>
</evidence>
<keyword evidence="1" id="KW-0175">Coiled coil</keyword>
<dbReference type="SUPFAM" id="SSF58104">
    <property type="entry name" value="Methyl-accepting chemotaxis protein (MCP) signaling domain"/>
    <property type="match status" value="1"/>
</dbReference>
<feature type="coiled-coil region" evidence="1">
    <location>
        <begin position="102"/>
        <end position="129"/>
    </location>
</feature>
<evidence type="ECO:0000313" key="2">
    <source>
        <dbReference type="EMBL" id="EET89228.1"/>
    </source>
</evidence>
<organism evidence="2 3">
    <name type="scientific">Clostridium carboxidivorans P7</name>
    <dbReference type="NCBI Taxonomy" id="536227"/>
    <lineage>
        <taxon>Bacteria</taxon>
        <taxon>Bacillati</taxon>
        <taxon>Bacillota</taxon>
        <taxon>Clostridia</taxon>
        <taxon>Eubacteriales</taxon>
        <taxon>Clostridiaceae</taxon>
        <taxon>Clostridium</taxon>
    </lineage>
</organism>
<dbReference type="EMBL" id="ACVI01000003">
    <property type="protein sequence ID" value="EET89228.1"/>
    <property type="molecule type" value="Genomic_DNA"/>
</dbReference>
<accession>C6PNA7</accession>
<gene>
    <name evidence="2" type="ORF">CcarbDRAFT_0274</name>
</gene>
<name>C6PNA7_9CLOT</name>
<dbReference type="PATRIC" id="fig|536227.13.peg.4834"/>
<keyword evidence="3" id="KW-1185">Reference proteome</keyword>
<comment type="caution">
    <text evidence="2">The sequence shown here is derived from an EMBL/GenBank/DDBJ whole genome shotgun (WGS) entry which is preliminary data.</text>
</comment>
<dbReference type="AlphaFoldDB" id="C6PNA7"/>
<dbReference type="STRING" id="536227.Ccar_23405"/>
<dbReference type="eggNOG" id="COG0840">
    <property type="taxonomic scope" value="Bacteria"/>
</dbReference>
<reference evidence="2 3" key="1">
    <citation type="submission" date="2009-06" db="EMBL/GenBank/DDBJ databases">
        <title>The draft genome of Clostridium carboxidivorans P7.</title>
        <authorList>
            <consortium name="US DOE Joint Genome Institute (JGI-PGF)"/>
            <person name="Lucas S."/>
            <person name="Copeland A."/>
            <person name="Lapidus A."/>
            <person name="Glavina del Rio T."/>
            <person name="Tice H."/>
            <person name="Bruce D."/>
            <person name="Goodwin L."/>
            <person name="Pitluck S."/>
            <person name="Larimer F."/>
            <person name="Land M.L."/>
            <person name="Hauser L."/>
            <person name="Hemme C.L."/>
        </authorList>
    </citation>
    <scope>NUCLEOTIDE SEQUENCE [LARGE SCALE GENOMIC DNA]</scope>
    <source>
        <strain evidence="2 3">P7</strain>
    </source>
</reference>
<dbReference type="Gene3D" id="1.10.287.950">
    <property type="entry name" value="Methyl-accepting chemotaxis protein"/>
    <property type="match status" value="1"/>
</dbReference>
<sequence length="209" mass="23837">MRILLLVMAFVIIQCIILMLVHNKFIKPIKIAAEIINMTADLDLTVQQETNELQFFLNGKSEISNMIKSIYSLREKLRSIAKIIKENSEDISQYYNGVYTSTKEAVSSIENLTATMEELSKRSVEEAKNSESGNEKLSSLAEEIKVAVQGSDRVRKLSKATQKINLMGMEAMKKLIEKFEINNSSVKKYLTMWITYLISQETLVKLLML</sequence>
<dbReference type="KEGG" id="cck:Ccar_23405"/>
<proteinExistence type="predicted"/>
<evidence type="ECO:0000313" key="3">
    <source>
        <dbReference type="Proteomes" id="UP000004198"/>
    </source>
</evidence>
<dbReference type="Proteomes" id="UP000004198">
    <property type="component" value="Unassembled WGS sequence"/>
</dbReference>